<dbReference type="Gene3D" id="1.10.630.10">
    <property type="entry name" value="Cytochrome P450"/>
    <property type="match status" value="1"/>
</dbReference>
<keyword evidence="7 8" id="KW-0503">Monooxygenase</keyword>
<dbReference type="InterPro" id="IPR036396">
    <property type="entry name" value="Cyt_P450_sf"/>
</dbReference>
<dbReference type="AlphaFoldDB" id="A0A2S6A2Y4"/>
<dbReference type="InterPro" id="IPR017972">
    <property type="entry name" value="Cyt_P450_CS"/>
</dbReference>
<dbReference type="FunFam" id="1.10.630.10:FF:000018">
    <property type="entry name" value="Cytochrome P450 monooxygenase"/>
    <property type="match status" value="1"/>
</dbReference>
<organism evidence="9 10">
    <name type="scientific">Nocardia nova</name>
    <dbReference type="NCBI Taxonomy" id="37330"/>
    <lineage>
        <taxon>Bacteria</taxon>
        <taxon>Bacillati</taxon>
        <taxon>Actinomycetota</taxon>
        <taxon>Actinomycetes</taxon>
        <taxon>Mycobacteriales</taxon>
        <taxon>Nocardiaceae</taxon>
        <taxon>Nocardia</taxon>
    </lineage>
</organism>
<comment type="caution">
    <text evidence="9">The sequence shown here is derived from an EMBL/GenBank/DDBJ whole genome shotgun (WGS) entry which is preliminary data.</text>
</comment>
<keyword evidence="4 8" id="KW-0479">Metal-binding</keyword>
<evidence type="ECO:0000256" key="4">
    <source>
        <dbReference type="ARBA" id="ARBA00022723"/>
    </source>
</evidence>
<dbReference type="PRINTS" id="PR00385">
    <property type="entry name" value="P450"/>
</dbReference>
<dbReference type="InterPro" id="IPR002397">
    <property type="entry name" value="Cyt_P450_B"/>
</dbReference>
<dbReference type="GO" id="GO:0006707">
    <property type="term" value="P:cholesterol catabolic process"/>
    <property type="evidence" value="ECO:0007669"/>
    <property type="project" value="TreeGrafter"/>
</dbReference>
<dbReference type="GeneID" id="66723891"/>
<accession>A0A2S6A2Y4</accession>
<dbReference type="Proteomes" id="UP000238356">
    <property type="component" value="Unassembled WGS sequence"/>
</dbReference>
<dbReference type="EMBL" id="PSZD01000013">
    <property type="protein sequence ID" value="PPJ26199.1"/>
    <property type="molecule type" value="Genomic_DNA"/>
</dbReference>
<evidence type="ECO:0000256" key="6">
    <source>
        <dbReference type="ARBA" id="ARBA00023004"/>
    </source>
</evidence>
<keyword evidence="3 8" id="KW-0349">Heme</keyword>
<sequence length="399" mass="45072">MTISAASDVHYDPYDVELNADPYPMFKRLRDELPLYYNAEHDFYALSRFEDVNAGLIDKDTFISGRGAILELIKANIEIPSGVLLFEDPPVHTIHRKLLSRMFTPRKIKALESKVRDFCAESLDPLVGTGRLDFIADIGARMPMRTIGMLLGIPEEDQEAIRDFANEQMRTEEGKPMKAASEGMVSGDIFGPYIDWRAEHPSDDIMTELLNVEFVDETGTERRLTRDELLMYVNVVSGAGNETTTRLIGWAGKVLADHPDQRRLLVENPALVPQAIEELLRFESPAPHTCRYVTREVEYYGQKVPEGSVLMFLIGAANRDHRHFAPDGDVFDIRRAPQPHLAFSVGTHFCLGSALARLEGRIALEEILKRFPEWEVDMSQARLSPTSTVRGWESLPART</sequence>
<dbReference type="PANTHER" id="PTHR46696">
    <property type="entry name" value="P450, PUTATIVE (EUROFUNG)-RELATED"/>
    <property type="match status" value="1"/>
</dbReference>
<comment type="cofactor">
    <cofactor evidence="1">
        <name>heme</name>
        <dbReference type="ChEBI" id="CHEBI:30413"/>
    </cofactor>
</comment>
<dbReference type="RefSeq" id="WP_063010246.1">
    <property type="nucleotide sequence ID" value="NZ_JAHUVX010000008.1"/>
</dbReference>
<evidence type="ECO:0000256" key="3">
    <source>
        <dbReference type="ARBA" id="ARBA00022617"/>
    </source>
</evidence>
<dbReference type="PANTHER" id="PTHR46696:SF4">
    <property type="entry name" value="BIOTIN BIOSYNTHESIS CYTOCHROME P450"/>
    <property type="match status" value="1"/>
</dbReference>
<keyword evidence="10" id="KW-1185">Reference proteome</keyword>
<protein>
    <submittedName>
        <fullName evidence="9">Cytochrome P450</fullName>
    </submittedName>
</protein>
<dbReference type="PROSITE" id="PS00086">
    <property type="entry name" value="CYTOCHROME_P450"/>
    <property type="match status" value="1"/>
</dbReference>
<dbReference type="GO" id="GO:0008395">
    <property type="term" value="F:steroid hydroxylase activity"/>
    <property type="evidence" value="ECO:0007669"/>
    <property type="project" value="TreeGrafter"/>
</dbReference>
<evidence type="ECO:0000256" key="7">
    <source>
        <dbReference type="ARBA" id="ARBA00023033"/>
    </source>
</evidence>
<evidence type="ECO:0000256" key="1">
    <source>
        <dbReference type="ARBA" id="ARBA00001971"/>
    </source>
</evidence>
<name>A0A2S6A2Y4_9NOCA</name>
<gene>
    <name evidence="9" type="ORF">C5F51_20545</name>
</gene>
<dbReference type="InterPro" id="IPR001128">
    <property type="entry name" value="Cyt_P450"/>
</dbReference>
<keyword evidence="5 8" id="KW-0560">Oxidoreductase</keyword>
<evidence type="ECO:0000313" key="9">
    <source>
        <dbReference type="EMBL" id="PPJ26199.1"/>
    </source>
</evidence>
<evidence type="ECO:0000256" key="5">
    <source>
        <dbReference type="ARBA" id="ARBA00023002"/>
    </source>
</evidence>
<comment type="similarity">
    <text evidence="2 8">Belongs to the cytochrome P450 family.</text>
</comment>
<dbReference type="GO" id="GO:0005506">
    <property type="term" value="F:iron ion binding"/>
    <property type="evidence" value="ECO:0007669"/>
    <property type="project" value="InterPro"/>
</dbReference>
<evidence type="ECO:0000256" key="2">
    <source>
        <dbReference type="ARBA" id="ARBA00010617"/>
    </source>
</evidence>
<dbReference type="GO" id="GO:0020037">
    <property type="term" value="F:heme binding"/>
    <property type="evidence" value="ECO:0007669"/>
    <property type="project" value="InterPro"/>
</dbReference>
<dbReference type="CDD" id="cd11078">
    <property type="entry name" value="CYP130-like"/>
    <property type="match status" value="1"/>
</dbReference>
<evidence type="ECO:0000313" key="10">
    <source>
        <dbReference type="Proteomes" id="UP000238356"/>
    </source>
</evidence>
<proteinExistence type="inferred from homology"/>
<dbReference type="PRINTS" id="PR00359">
    <property type="entry name" value="BP450"/>
</dbReference>
<keyword evidence="6 8" id="KW-0408">Iron</keyword>
<dbReference type="Pfam" id="PF00067">
    <property type="entry name" value="p450"/>
    <property type="match status" value="1"/>
</dbReference>
<reference evidence="9 10" key="1">
    <citation type="submission" date="2018-02" db="EMBL/GenBank/DDBJ databases">
        <title>8 Nocardia nova and 1 Nocardia cyriacigeorgica strain used for evolution to TMP-SMX.</title>
        <authorList>
            <person name="Mehta H."/>
            <person name="Weng J."/>
            <person name="Shamoo Y."/>
        </authorList>
    </citation>
    <scope>NUCLEOTIDE SEQUENCE [LARGE SCALE GENOMIC DNA]</scope>
    <source>
        <strain evidence="9 10">BAA2227</strain>
    </source>
</reference>
<dbReference type="GO" id="GO:0036199">
    <property type="term" value="F:cholest-4-en-3-one 26-monooxygenase activity"/>
    <property type="evidence" value="ECO:0007669"/>
    <property type="project" value="TreeGrafter"/>
</dbReference>
<dbReference type="SUPFAM" id="SSF48264">
    <property type="entry name" value="Cytochrome P450"/>
    <property type="match status" value="1"/>
</dbReference>
<evidence type="ECO:0000256" key="8">
    <source>
        <dbReference type="RuleBase" id="RU000461"/>
    </source>
</evidence>